<feature type="region of interest" description="Disordered" evidence="1">
    <location>
        <begin position="32"/>
        <end position="87"/>
    </location>
</feature>
<protein>
    <submittedName>
        <fullName evidence="3">LysM peptidoglycan-binding domain-containing protein</fullName>
    </submittedName>
</protein>
<dbReference type="EMBL" id="JBHSDH010000012">
    <property type="protein sequence ID" value="MFC4291479.1"/>
    <property type="molecule type" value="Genomic_DNA"/>
</dbReference>
<dbReference type="CDD" id="cd00118">
    <property type="entry name" value="LysM"/>
    <property type="match status" value="1"/>
</dbReference>
<keyword evidence="4" id="KW-1185">Reference proteome</keyword>
<dbReference type="SUPFAM" id="SSF54106">
    <property type="entry name" value="LysM domain"/>
    <property type="match status" value="1"/>
</dbReference>
<dbReference type="InterPro" id="IPR018392">
    <property type="entry name" value="LysM"/>
</dbReference>
<dbReference type="Proteomes" id="UP001595887">
    <property type="component" value="Unassembled WGS sequence"/>
</dbReference>
<evidence type="ECO:0000313" key="3">
    <source>
        <dbReference type="EMBL" id="MFC4291479.1"/>
    </source>
</evidence>
<gene>
    <name evidence="3" type="ORF">ACFOWX_03525</name>
</gene>
<proteinExistence type="predicted"/>
<dbReference type="Pfam" id="PF01476">
    <property type="entry name" value="LysM"/>
    <property type="match status" value="1"/>
</dbReference>
<comment type="caution">
    <text evidence="3">The sequence shown here is derived from an EMBL/GenBank/DDBJ whole genome shotgun (WGS) entry which is preliminary data.</text>
</comment>
<evidence type="ECO:0000259" key="2">
    <source>
        <dbReference type="PROSITE" id="PS51782"/>
    </source>
</evidence>
<dbReference type="InterPro" id="IPR036779">
    <property type="entry name" value="LysM_dom_sf"/>
</dbReference>
<evidence type="ECO:0000256" key="1">
    <source>
        <dbReference type="SAM" id="MobiDB-lite"/>
    </source>
</evidence>
<dbReference type="Gene3D" id="3.10.350.10">
    <property type="entry name" value="LysM domain"/>
    <property type="match status" value="1"/>
</dbReference>
<evidence type="ECO:0000313" key="4">
    <source>
        <dbReference type="Proteomes" id="UP001595887"/>
    </source>
</evidence>
<organism evidence="3 4">
    <name type="scientific">Sphingorhabdus arenilitoris</name>
    <dbReference type="NCBI Taxonomy" id="1490041"/>
    <lineage>
        <taxon>Bacteria</taxon>
        <taxon>Pseudomonadati</taxon>
        <taxon>Pseudomonadota</taxon>
        <taxon>Alphaproteobacteria</taxon>
        <taxon>Sphingomonadales</taxon>
        <taxon>Sphingomonadaceae</taxon>
        <taxon>Sphingorhabdus</taxon>
    </lineage>
</organism>
<name>A0ABV8REU6_9SPHN</name>
<dbReference type="RefSeq" id="WP_381421584.1">
    <property type="nucleotide sequence ID" value="NZ_JBHSDH010000012.1"/>
</dbReference>
<feature type="domain" description="LysM" evidence="2">
    <location>
        <begin position="1"/>
        <end position="42"/>
    </location>
</feature>
<sequence length="494" mass="52582">MQRGDTLSEIAAKNGTSVAALMKANPEIRNANQIYPGQKIDIPPGSGGGATPRVQGPQASVAKAPSAKAAEWKPAAARPTTSETKPVSASVVTNGVLQLSNQDVIDLKKTLATEWDSRNGEDIQAKGIIDTILNRQASGHWGRSVADVVNARKQFSDINGPVAWKHGWHSVDGVPMSRVSVRVDKLVDSYLVERANGAPSSVGTNLNYANPEFSDATNLPWIMALKGPIYGHGQSTHRHGTTPALEKYRPQAYAVQLAGNGPSGLIAAPKRQSSAPQIKTEATSSAVSAANVRNGAEFAAQIERFGNAQARADLAAGKKVVVALRIDTNTKINGGAGKYDDTIAIVWKKADGSYAVKIFSGNTEPSAQYAYNGPKASKGSDTDMNKDGKADLGRLMAGNYRYENDGIYLGNQSFRARGIQAVERDTNQDGFFNSADSNRIDRKGASNSMLIHQGDNNNTWSAGCQTIPKSQYNSFLATLGSQDSFSYVLINASK</sequence>
<dbReference type="PROSITE" id="PS51782">
    <property type="entry name" value="LYSM"/>
    <property type="match status" value="1"/>
</dbReference>
<accession>A0ABV8REU6</accession>
<dbReference type="SMART" id="SM00257">
    <property type="entry name" value="LysM"/>
    <property type="match status" value="1"/>
</dbReference>
<feature type="compositionally biased region" description="Low complexity" evidence="1">
    <location>
        <begin position="59"/>
        <end position="77"/>
    </location>
</feature>
<reference evidence="4" key="1">
    <citation type="journal article" date="2019" name="Int. J. Syst. Evol. Microbiol.">
        <title>The Global Catalogue of Microorganisms (GCM) 10K type strain sequencing project: providing services to taxonomists for standard genome sequencing and annotation.</title>
        <authorList>
            <consortium name="The Broad Institute Genomics Platform"/>
            <consortium name="The Broad Institute Genome Sequencing Center for Infectious Disease"/>
            <person name="Wu L."/>
            <person name="Ma J."/>
        </authorList>
    </citation>
    <scope>NUCLEOTIDE SEQUENCE [LARGE SCALE GENOMIC DNA]</scope>
    <source>
        <strain evidence="4">CECT 8531</strain>
    </source>
</reference>